<protein>
    <recommendedName>
        <fullName evidence="3">Oxidoreductase molybdopterin-binding domain-containing protein</fullName>
    </recommendedName>
</protein>
<proteinExistence type="predicted"/>
<keyword evidence="2" id="KW-1185">Reference proteome</keyword>
<accession>A0A212QQB2</accession>
<sequence>MNRRLFLGLGAYAASGTSDMVETARIQEEIPGHLVIRGAIDAALGGETIYELPRLQQLPSVSFKTITPWTTGAHTFKGVNLKTLMAAVGARGSIVRATALNDYAITIDLSDSAASLAIVAYEEDGQPIRVRDKGPLWILFPFSDHPELLTDRVEGWSIWQLDAIEVLAP</sequence>
<dbReference type="SUPFAM" id="SSF56524">
    <property type="entry name" value="Oxidoreductase molybdopterin-binding domain"/>
    <property type="match status" value="1"/>
</dbReference>
<name>A0A212QQB2_9PROT</name>
<dbReference type="AlphaFoldDB" id="A0A212QQB2"/>
<dbReference type="InterPro" id="IPR036374">
    <property type="entry name" value="OxRdtase_Mopterin-bd_sf"/>
</dbReference>
<evidence type="ECO:0000313" key="2">
    <source>
        <dbReference type="Proteomes" id="UP000197065"/>
    </source>
</evidence>
<organism evidence="1 2">
    <name type="scientific">Arboricoccus pini</name>
    <dbReference type="NCBI Taxonomy" id="1963835"/>
    <lineage>
        <taxon>Bacteria</taxon>
        <taxon>Pseudomonadati</taxon>
        <taxon>Pseudomonadota</taxon>
        <taxon>Alphaproteobacteria</taxon>
        <taxon>Geminicoccales</taxon>
        <taxon>Geminicoccaceae</taxon>
        <taxon>Arboricoccus</taxon>
    </lineage>
</organism>
<dbReference type="EMBL" id="FYEH01000002">
    <property type="protein sequence ID" value="SNB61677.1"/>
    <property type="molecule type" value="Genomic_DNA"/>
</dbReference>
<dbReference type="Proteomes" id="UP000197065">
    <property type="component" value="Unassembled WGS sequence"/>
</dbReference>
<reference evidence="1 2" key="1">
    <citation type="submission" date="2017-06" db="EMBL/GenBank/DDBJ databases">
        <authorList>
            <person name="Kim H.J."/>
            <person name="Triplett B.A."/>
        </authorList>
    </citation>
    <scope>NUCLEOTIDE SEQUENCE [LARGE SCALE GENOMIC DNA]</scope>
    <source>
        <strain evidence="1 2">B29T1</strain>
    </source>
</reference>
<gene>
    <name evidence="1" type="ORF">SAMN07250955_102336</name>
</gene>
<dbReference type="Gene3D" id="3.90.420.10">
    <property type="entry name" value="Oxidoreductase, molybdopterin-binding domain"/>
    <property type="match status" value="1"/>
</dbReference>
<evidence type="ECO:0000313" key="1">
    <source>
        <dbReference type="EMBL" id="SNB61677.1"/>
    </source>
</evidence>
<evidence type="ECO:0008006" key="3">
    <source>
        <dbReference type="Google" id="ProtNLM"/>
    </source>
</evidence>